<gene>
    <name evidence="2" type="ORF">O181_006113</name>
</gene>
<evidence type="ECO:0000313" key="2">
    <source>
        <dbReference type="EMBL" id="MBW0466398.1"/>
    </source>
</evidence>
<organism evidence="2 3">
    <name type="scientific">Austropuccinia psidii MF-1</name>
    <dbReference type="NCBI Taxonomy" id="1389203"/>
    <lineage>
        <taxon>Eukaryota</taxon>
        <taxon>Fungi</taxon>
        <taxon>Dikarya</taxon>
        <taxon>Basidiomycota</taxon>
        <taxon>Pucciniomycotina</taxon>
        <taxon>Pucciniomycetes</taxon>
        <taxon>Pucciniales</taxon>
        <taxon>Sphaerophragmiaceae</taxon>
        <taxon>Austropuccinia</taxon>
    </lineage>
</organism>
<dbReference type="Proteomes" id="UP000765509">
    <property type="component" value="Unassembled WGS sequence"/>
</dbReference>
<name>A0A9Q3BJK2_9BASI</name>
<evidence type="ECO:0000256" key="1">
    <source>
        <dbReference type="SAM" id="MobiDB-lite"/>
    </source>
</evidence>
<reference evidence="2" key="1">
    <citation type="submission" date="2021-03" db="EMBL/GenBank/DDBJ databases">
        <title>Draft genome sequence of rust myrtle Austropuccinia psidii MF-1, a brazilian biotype.</title>
        <authorList>
            <person name="Quecine M.C."/>
            <person name="Pachon D.M.R."/>
            <person name="Bonatelli M.L."/>
            <person name="Correr F.H."/>
            <person name="Franceschini L.M."/>
            <person name="Leite T.F."/>
            <person name="Margarido G.R.A."/>
            <person name="Almeida C.A."/>
            <person name="Ferrarezi J.A."/>
            <person name="Labate C.A."/>
        </authorList>
    </citation>
    <scope>NUCLEOTIDE SEQUENCE</scope>
    <source>
        <strain evidence="2">MF-1</strain>
    </source>
</reference>
<sequence>MDQQSTSNLPPLPPEDNVEEQYPGESEDEDQNEIIQSLIKKMQEVLLTQRKKRKYKGGHLQPIHLEEGLVHHHYQDM</sequence>
<protein>
    <submittedName>
        <fullName evidence="2">Uncharacterized protein</fullName>
    </submittedName>
</protein>
<comment type="caution">
    <text evidence="2">The sequence shown here is derived from an EMBL/GenBank/DDBJ whole genome shotgun (WGS) entry which is preliminary data.</text>
</comment>
<dbReference type="EMBL" id="AVOT02001289">
    <property type="protein sequence ID" value="MBW0466398.1"/>
    <property type="molecule type" value="Genomic_DNA"/>
</dbReference>
<feature type="region of interest" description="Disordered" evidence="1">
    <location>
        <begin position="1"/>
        <end position="32"/>
    </location>
</feature>
<accession>A0A9Q3BJK2</accession>
<dbReference type="AlphaFoldDB" id="A0A9Q3BJK2"/>
<evidence type="ECO:0000313" key="3">
    <source>
        <dbReference type="Proteomes" id="UP000765509"/>
    </source>
</evidence>
<proteinExistence type="predicted"/>
<keyword evidence="3" id="KW-1185">Reference proteome</keyword>